<keyword evidence="1" id="KW-0472">Membrane</keyword>
<dbReference type="AlphaFoldDB" id="A0A0S3R6L4"/>
<gene>
    <name evidence="2" type="primary">Vigan.01G411000</name>
    <name evidence="2" type="ORF">VIGAN_01411000</name>
</gene>
<keyword evidence="1" id="KW-0812">Transmembrane</keyword>
<sequence>QARKARKLYSLFSLSHAEPRTQAMGVAACTGKFFDQVWWLRRDVSATCGFALWRLCGGQGLCLLAFSWWSMAFTLGFRFGDFEVSNFVILG</sequence>
<dbReference type="EMBL" id="AP015034">
    <property type="protein sequence ID" value="BAT76147.1"/>
    <property type="molecule type" value="Genomic_DNA"/>
</dbReference>
<reference evidence="2 3" key="1">
    <citation type="journal article" date="2015" name="Sci. Rep.">
        <title>The power of single molecule real-time sequencing technology in the de novo assembly of a eukaryotic genome.</title>
        <authorList>
            <person name="Sakai H."/>
            <person name="Naito K."/>
            <person name="Ogiso-Tanaka E."/>
            <person name="Takahashi Y."/>
            <person name="Iseki K."/>
            <person name="Muto C."/>
            <person name="Satou K."/>
            <person name="Teruya K."/>
            <person name="Shiroma A."/>
            <person name="Shimoji M."/>
            <person name="Hirano T."/>
            <person name="Itoh T."/>
            <person name="Kaga A."/>
            <person name="Tomooka N."/>
        </authorList>
    </citation>
    <scope>NUCLEOTIDE SEQUENCE [LARGE SCALE GENOMIC DNA]</scope>
    <source>
        <strain evidence="3">cv. Shumari</strain>
    </source>
</reference>
<evidence type="ECO:0000313" key="2">
    <source>
        <dbReference type="EMBL" id="BAT76147.1"/>
    </source>
</evidence>
<evidence type="ECO:0000256" key="1">
    <source>
        <dbReference type="SAM" id="Phobius"/>
    </source>
</evidence>
<feature type="non-terminal residue" evidence="2">
    <location>
        <position position="1"/>
    </location>
</feature>
<protein>
    <submittedName>
        <fullName evidence="2">Uncharacterized protein</fullName>
    </submittedName>
</protein>
<accession>A0A0S3R6L4</accession>
<name>A0A0S3R6L4_PHAAN</name>
<feature type="transmembrane region" description="Helical" evidence="1">
    <location>
        <begin position="51"/>
        <end position="71"/>
    </location>
</feature>
<proteinExistence type="predicted"/>
<keyword evidence="3" id="KW-1185">Reference proteome</keyword>
<evidence type="ECO:0000313" key="3">
    <source>
        <dbReference type="Proteomes" id="UP000291084"/>
    </source>
</evidence>
<keyword evidence="1" id="KW-1133">Transmembrane helix</keyword>
<organism evidence="2 3">
    <name type="scientific">Vigna angularis var. angularis</name>
    <dbReference type="NCBI Taxonomy" id="157739"/>
    <lineage>
        <taxon>Eukaryota</taxon>
        <taxon>Viridiplantae</taxon>
        <taxon>Streptophyta</taxon>
        <taxon>Embryophyta</taxon>
        <taxon>Tracheophyta</taxon>
        <taxon>Spermatophyta</taxon>
        <taxon>Magnoliopsida</taxon>
        <taxon>eudicotyledons</taxon>
        <taxon>Gunneridae</taxon>
        <taxon>Pentapetalae</taxon>
        <taxon>rosids</taxon>
        <taxon>fabids</taxon>
        <taxon>Fabales</taxon>
        <taxon>Fabaceae</taxon>
        <taxon>Papilionoideae</taxon>
        <taxon>50 kb inversion clade</taxon>
        <taxon>NPAAA clade</taxon>
        <taxon>indigoferoid/millettioid clade</taxon>
        <taxon>Phaseoleae</taxon>
        <taxon>Vigna</taxon>
    </lineage>
</organism>
<dbReference type="Proteomes" id="UP000291084">
    <property type="component" value="Chromosome 1"/>
</dbReference>